<gene>
    <name evidence="2" type="ORF">PCOR1329_LOCUS61000</name>
</gene>
<keyword evidence="3" id="KW-1185">Reference proteome</keyword>
<sequence>MALTAGILALLAFAPQVSGMLDVRHGEESCASQDLGHRAQLQNKLAGVCEAMCKEVEAYPKCNCPNFVEPDSTPGVMTWEELLSHMDQLAEWGRDSIKGRSHAQKPRGGHLCPRQLLHPRGPWSFGGQPRVASGSLALPLGSLGHRGGVLAIGGQGRCPKQSAQGWHKQAAQLQVSGVLKATHGEESCAAQDLAHRAQVQNKLAGVCEAMCKEVEAYPQCNCPNFVEPDSTPGVMTWEELLSHMDQLADWGRDSIKGWHKQAAQLQVSGVLKAKHSEESCAAQDLAQRVQLQNKLAGVCESMCKEVEAYPQCNCPNFVEPDSTPGVMTWEELLSHMDQLADWGRDSIKGWHKQAAQLQVSGVLKATHGEESCAAQDLAHRAQVQNKLAGVCETMCKEVEAYPKCNCPNFVEPDSTPGVMTWEELLSHMDQLADWGRDSIKGWHKQAAQLQVSGVLKATHGEESCAAQDLAQRAQLQNKLAGVCETMCKEVEAYPQCNCPNFVEPDSTPGVMTWEELLSHMDQLADWGRDSIKGWHKQASQLQVMQGNGTSTNGTKNTSAKANDACTAKVVGTAPVSLADGGMPHMVYDHVEFCGKGQLKSVAGACQHQEAFDDGPG</sequence>
<protein>
    <submittedName>
        <fullName evidence="2">Uncharacterized protein</fullName>
    </submittedName>
</protein>
<organism evidence="2 3">
    <name type="scientific">Prorocentrum cordatum</name>
    <dbReference type="NCBI Taxonomy" id="2364126"/>
    <lineage>
        <taxon>Eukaryota</taxon>
        <taxon>Sar</taxon>
        <taxon>Alveolata</taxon>
        <taxon>Dinophyceae</taxon>
        <taxon>Prorocentrales</taxon>
        <taxon>Prorocentraceae</taxon>
        <taxon>Prorocentrum</taxon>
    </lineage>
</organism>
<accession>A0ABN9VTA7</accession>
<proteinExistence type="predicted"/>
<feature type="signal peptide" evidence="1">
    <location>
        <begin position="1"/>
        <end position="19"/>
    </location>
</feature>
<name>A0ABN9VTA7_9DINO</name>
<comment type="caution">
    <text evidence="2">The sequence shown here is derived from an EMBL/GenBank/DDBJ whole genome shotgun (WGS) entry which is preliminary data.</text>
</comment>
<evidence type="ECO:0000256" key="1">
    <source>
        <dbReference type="SAM" id="SignalP"/>
    </source>
</evidence>
<evidence type="ECO:0000313" key="2">
    <source>
        <dbReference type="EMBL" id="CAK0876739.1"/>
    </source>
</evidence>
<feature type="non-terminal residue" evidence="2">
    <location>
        <position position="616"/>
    </location>
</feature>
<keyword evidence="1" id="KW-0732">Signal</keyword>
<dbReference type="Proteomes" id="UP001189429">
    <property type="component" value="Unassembled WGS sequence"/>
</dbReference>
<dbReference type="EMBL" id="CAUYUJ010017660">
    <property type="protein sequence ID" value="CAK0876739.1"/>
    <property type="molecule type" value="Genomic_DNA"/>
</dbReference>
<feature type="chain" id="PRO_5045823982" evidence="1">
    <location>
        <begin position="20"/>
        <end position="616"/>
    </location>
</feature>
<evidence type="ECO:0000313" key="3">
    <source>
        <dbReference type="Proteomes" id="UP001189429"/>
    </source>
</evidence>
<reference evidence="2" key="1">
    <citation type="submission" date="2023-10" db="EMBL/GenBank/DDBJ databases">
        <authorList>
            <person name="Chen Y."/>
            <person name="Shah S."/>
            <person name="Dougan E. K."/>
            <person name="Thang M."/>
            <person name="Chan C."/>
        </authorList>
    </citation>
    <scope>NUCLEOTIDE SEQUENCE [LARGE SCALE GENOMIC DNA]</scope>
</reference>